<gene>
    <name evidence="1" type="ORF">CC80DRAFT_27433</name>
</gene>
<dbReference type="AlphaFoldDB" id="A0A6A5TZF0"/>
<proteinExistence type="predicted"/>
<dbReference type="EMBL" id="ML976987">
    <property type="protein sequence ID" value="KAF1958263.1"/>
    <property type="molecule type" value="Genomic_DNA"/>
</dbReference>
<evidence type="ECO:0000313" key="1">
    <source>
        <dbReference type="EMBL" id="KAF1958263.1"/>
    </source>
</evidence>
<accession>A0A6A5TZF0</accession>
<organism evidence="1 2">
    <name type="scientific">Byssothecium circinans</name>
    <dbReference type="NCBI Taxonomy" id="147558"/>
    <lineage>
        <taxon>Eukaryota</taxon>
        <taxon>Fungi</taxon>
        <taxon>Dikarya</taxon>
        <taxon>Ascomycota</taxon>
        <taxon>Pezizomycotina</taxon>
        <taxon>Dothideomycetes</taxon>
        <taxon>Pleosporomycetidae</taxon>
        <taxon>Pleosporales</taxon>
        <taxon>Massarineae</taxon>
        <taxon>Massarinaceae</taxon>
        <taxon>Byssothecium</taxon>
    </lineage>
</organism>
<dbReference type="OrthoDB" id="3856336at2759"/>
<keyword evidence="2" id="KW-1185">Reference proteome</keyword>
<sequence length="112" mass="12726">MPPPAIISSFLSVTPLEPVLVFHNADDAAYFQTHCKQGRILPDQRSRWVFLPMPAGLLRVRTARCGDVAYDFDTHGHARAFNDSIKGLGRIFQNTKERPEMERSVYLGKLLR</sequence>
<dbReference type="Proteomes" id="UP000800035">
    <property type="component" value="Unassembled WGS sequence"/>
</dbReference>
<evidence type="ECO:0000313" key="2">
    <source>
        <dbReference type="Proteomes" id="UP000800035"/>
    </source>
</evidence>
<protein>
    <submittedName>
        <fullName evidence="1">Uncharacterized protein</fullName>
    </submittedName>
</protein>
<reference evidence="1" key="1">
    <citation type="journal article" date="2020" name="Stud. Mycol.">
        <title>101 Dothideomycetes genomes: a test case for predicting lifestyles and emergence of pathogens.</title>
        <authorList>
            <person name="Haridas S."/>
            <person name="Albert R."/>
            <person name="Binder M."/>
            <person name="Bloem J."/>
            <person name="Labutti K."/>
            <person name="Salamov A."/>
            <person name="Andreopoulos B."/>
            <person name="Baker S."/>
            <person name="Barry K."/>
            <person name="Bills G."/>
            <person name="Bluhm B."/>
            <person name="Cannon C."/>
            <person name="Castanera R."/>
            <person name="Culley D."/>
            <person name="Daum C."/>
            <person name="Ezra D."/>
            <person name="Gonzalez J."/>
            <person name="Henrissat B."/>
            <person name="Kuo A."/>
            <person name="Liang C."/>
            <person name="Lipzen A."/>
            <person name="Lutzoni F."/>
            <person name="Magnuson J."/>
            <person name="Mondo S."/>
            <person name="Nolan M."/>
            <person name="Ohm R."/>
            <person name="Pangilinan J."/>
            <person name="Park H.-J."/>
            <person name="Ramirez L."/>
            <person name="Alfaro M."/>
            <person name="Sun H."/>
            <person name="Tritt A."/>
            <person name="Yoshinaga Y."/>
            <person name="Zwiers L.-H."/>
            <person name="Turgeon B."/>
            <person name="Goodwin S."/>
            <person name="Spatafora J."/>
            <person name="Crous P."/>
            <person name="Grigoriev I."/>
        </authorList>
    </citation>
    <scope>NUCLEOTIDE SEQUENCE</scope>
    <source>
        <strain evidence="1">CBS 675.92</strain>
    </source>
</reference>
<name>A0A6A5TZF0_9PLEO</name>